<dbReference type="GO" id="GO:0020037">
    <property type="term" value="F:heme binding"/>
    <property type="evidence" value="ECO:0007669"/>
    <property type="project" value="InterPro"/>
</dbReference>
<dbReference type="PRINTS" id="PR00385">
    <property type="entry name" value="P450"/>
</dbReference>
<dbReference type="EMBL" id="MCFD01000027">
    <property type="protein sequence ID" value="ORX65529.1"/>
    <property type="molecule type" value="Genomic_DNA"/>
</dbReference>
<dbReference type="SUPFAM" id="SSF48264">
    <property type="entry name" value="Cytochrome P450"/>
    <property type="match status" value="1"/>
</dbReference>
<keyword evidence="8" id="KW-1185">Reference proteome</keyword>
<evidence type="ECO:0000313" key="7">
    <source>
        <dbReference type="EMBL" id="ORX65529.1"/>
    </source>
</evidence>
<dbReference type="GO" id="GO:0016705">
    <property type="term" value="F:oxidoreductase activity, acting on paired donors, with incorporation or reduction of molecular oxygen"/>
    <property type="evidence" value="ECO:0007669"/>
    <property type="project" value="InterPro"/>
</dbReference>
<proteinExistence type="inferred from homology"/>
<organism evidence="7 8">
    <name type="scientific">Linderina pennispora</name>
    <dbReference type="NCBI Taxonomy" id="61395"/>
    <lineage>
        <taxon>Eukaryota</taxon>
        <taxon>Fungi</taxon>
        <taxon>Fungi incertae sedis</taxon>
        <taxon>Zoopagomycota</taxon>
        <taxon>Kickxellomycotina</taxon>
        <taxon>Kickxellomycetes</taxon>
        <taxon>Kickxellales</taxon>
        <taxon>Kickxellaceae</taxon>
        <taxon>Linderina</taxon>
    </lineage>
</organism>
<dbReference type="PANTHER" id="PTHR24305:SF235">
    <property type="entry name" value="CYTOCHROME P450 MONOOXYGENASE APDB-RELATED"/>
    <property type="match status" value="1"/>
</dbReference>
<dbReference type="GeneID" id="63806036"/>
<dbReference type="PROSITE" id="PS00086">
    <property type="entry name" value="CYTOCHROME_P450"/>
    <property type="match status" value="1"/>
</dbReference>
<dbReference type="GO" id="GO:0005506">
    <property type="term" value="F:iron ion binding"/>
    <property type="evidence" value="ECO:0007669"/>
    <property type="project" value="InterPro"/>
</dbReference>
<keyword evidence="3 6" id="KW-0560">Oxidoreductase</keyword>
<evidence type="ECO:0000256" key="5">
    <source>
        <dbReference type="PIRSR" id="PIRSR602401-1"/>
    </source>
</evidence>
<dbReference type="InterPro" id="IPR017972">
    <property type="entry name" value="Cyt_P450_CS"/>
</dbReference>
<dbReference type="Pfam" id="PF00067">
    <property type="entry name" value="p450"/>
    <property type="match status" value="1"/>
</dbReference>
<evidence type="ECO:0000256" key="4">
    <source>
        <dbReference type="ARBA" id="ARBA00023004"/>
    </source>
</evidence>
<feature type="binding site" description="axial binding residue" evidence="5">
    <location>
        <position position="413"/>
    </location>
    <ligand>
        <name>heme</name>
        <dbReference type="ChEBI" id="CHEBI:30413"/>
    </ligand>
    <ligandPart>
        <name>Fe</name>
        <dbReference type="ChEBI" id="CHEBI:18248"/>
    </ligandPart>
</feature>
<dbReference type="Proteomes" id="UP000193922">
    <property type="component" value="Unassembled WGS sequence"/>
</dbReference>
<evidence type="ECO:0000256" key="2">
    <source>
        <dbReference type="ARBA" id="ARBA00022723"/>
    </source>
</evidence>
<dbReference type="RefSeq" id="XP_040739695.1">
    <property type="nucleotide sequence ID" value="XM_040889388.1"/>
</dbReference>
<comment type="caution">
    <text evidence="7">The sequence shown here is derived from an EMBL/GenBank/DDBJ whole genome shotgun (WGS) entry which is preliminary data.</text>
</comment>
<dbReference type="InterPro" id="IPR036396">
    <property type="entry name" value="Cyt_P450_sf"/>
</dbReference>
<dbReference type="STRING" id="61395.A0A1Y1VW58"/>
<protein>
    <submittedName>
        <fullName evidence="7">Cytochrome P450</fullName>
    </submittedName>
</protein>
<dbReference type="InterPro" id="IPR002401">
    <property type="entry name" value="Cyt_P450_E_grp-I"/>
</dbReference>
<evidence type="ECO:0000256" key="6">
    <source>
        <dbReference type="RuleBase" id="RU000461"/>
    </source>
</evidence>
<dbReference type="Gene3D" id="1.10.630.10">
    <property type="entry name" value="Cytochrome P450"/>
    <property type="match status" value="1"/>
</dbReference>
<evidence type="ECO:0000256" key="1">
    <source>
        <dbReference type="ARBA" id="ARBA00001971"/>
    </source>
</evidence>
<dbReference type="InterPro" id="IPR001128">
    <property type="entry name" value="Cyt_P450"/>
</dbReference>
<keyword evidence="4 5" id="KW-0408">Iron</keyword>
<dbReference type="GO" id="GO:0044550">
    <property type="term" value="P:secondary metabolite biosynthetic process"/>
    <property type="evidence" value="ECO:0007669"/>
    <property type="project" value="UniProtKB-ARBA"/>
</dbReference>
<comment type="similarity">
    <text evidence="6">Belongs to the cytochrome P450 family.</text>
</comment>
<keyword evidence="5 6" id="KW-0349">Heme</keyword>
<dbReference type="PRINTS" id="PR00463">
    <property type="entry name" value="EP450I"/>
</dbReference>
<sequence length="484" mass="55037">MSAVRLTISVIVATLGYKLFYAFRRAEVISATGNAIKCGERDSIKYGDIYVYKPNAVSISNPSDWKMVLGSKFLKSDYYSGIDLFDIQNTLSGRDPKFVSVRKRQLGPYFAYGYLVKMEPTILRCGIKSLKNAWDAQLARSPTGEIEINYSRDYILATMDTIGGLVYGQDFNCVKNRDNTLAQQLLCSIKFQAARSMIPITRYYPFSKLLAPLERPFRKYERFCRAAIAKRRAYLAEGGDKPADLLQAFLDAEDPESKVRMDETQIVSESMVMMAAGADTTSNTLLWTTHLFMLYPAVYVRVCNEVREKFAPDHLITYHEAKAHLPYLEACIFETMRLCPIAGGQAPRVVPPGGCTIQGHFLPAGTEVYLNFRGVHTNRKTWADPFRFVPERFLDNDESKRNFYAFGGGARTCPGRNLSWVELFTIMANMLKDYEFRMPDDLTYLGPEIVDEHGCPKKMDSKSFFVNTPIYPDRDCRMILSKRV</sequence>
<dbReference type="GO" id="GO:0004497">
    <property type="term" value="F:monooxygenase activity"/>
    <property type="evidence" value="ECO:0007669"/>
    <property type="project" value="UniProtKB-KW"/>
</dbReference>
<comment type="cofactor">
    <cofactor evidence="1 5">
        <name>heme</name>
        <dbReference type="ChEBI" id="CHEBI:30413"/>
    </cofactor>
</comment>
<dbReference type="PANTHER" id="PTHR24305">
    <property type="entry name" value="CYTOCHROME P450"/>
    <property type="match status" value="1"/>
</dbReference>
<dbReference type="InterPro" id="IPR050121">
    <property type="entry name" value="Cytochrome_P450_monoxygenase"/>
</dbReference>
<evidence type="ECO:0000313" key="8">
    <source>
        <dbReference type="Proteomes" id="UP000193922"/>
    </source>
</evidence>
<dbReference type="OrthoDB" id="2789670at2759"/>
<reference evidence="7 8" key="1">
    <citation type="submission" date="2016-07" db="EMBL/GenBank/DDBJ databases">
        <title>Pervasive Adenine N6-methylation of Active Genes in Fungi.</title>
        <authorList>
            <consortium name="DOE Joint Genome Institute"/>
            <person name="Mondo S.J."/>
            <person name="Dannebaum R.O."/>
            <person name="Kuo R.C."/>
            <person name="Labutti K."/>
            <person name="Haridas S."/>
            <person name="Kuo A."/>
            <person name="Salamov A."/>
            <person name="Ahrendt S.R."/>
            <person name="Lipzen A."/>
            <person name="Sullivan W."/>
            <person name="Andreopoulos W.B."/>
            <person name="Clum A."/>
            <person name="Lindquist E."/>
            <person name="Daum C."/>
            <person name="Ramamoorthy G.K."/>
            <person name="Gryganskyi A."/>
            <person name="Culley D."/>
            <person name="Magnuson J.K."/>
            <person name="James T.Y."/>
            <person name="O'Malley M.A."/>
            <person name="Stajich J.E."/>
            <person name="Spatafora J.W."/>
            <person name="Visel A."/>
            <person name="Grigoriev I.V."/>
        </authorList>
    </citation>
    <scope>NUCLEOTIDE SEQUENCE [LARGE SCALE GENOMIC DNA]</scope>
    <source>
        <strain evidence="7 8">ATCC 12442</strain>
    </source>
</reference>
<name>A0A1Y1VW58_9FUNG</name>
<dbReference type="AlphaFoldDB" id="A0A1Y1VW58"/>
<accession>A0A1Y1VW58</accession>
<evidence type="ECO:0000256" key="3">
    <source>
        <dbReference type="ARBA" id="ARBA00023002"/>
    </source>
</evidence>
<keyword evidence="6" id="KW-0503">Monooxygenase</keyword>
<keyword evidence="2 5" id="KW-0479">Metal-binding</keyword>
<gene>
    <name evidence="7" type="ORF">DL89DRAFT_276113</name>
</gene>